<keyword evidence="1" id="KW-1133">Transmembrane helix</keyword>
<keyword evidence="1" id="KW-0812">Transmembrane</keyword>
<reference evidence="2 3" key="1">
    <citation type="submission" date="2019-07" db="EMBL/GenBank/DDBJ databases">
        <title>WGS assembly of Gossypium mustelinum.</title>
        <authorList>
            <person name="Chen Z.J."/>
            <person name="Sreedasyam A."/>
            <person name="Ando A."/>
            <person name="Song Q."/>
            <person name="De L."/>
            <person name="Hulse-Kemp A."/>
            <person name="Ding M."/>
            <person name="Ye W."/>
            <person name="Kirkbride R."/>
            <person name="Jenkins J."/>
            <person name="Plott C."/>
            <person name="Lovell J."/>
            <person name="Lin Y.-M."/>
            <person name="Vaughn R."/>
            <person name="Liu B."/>
            <person name="Li W."/>
            <person name="Simpson S."/>
            <person name="Scheffler B."/>
            <person name="Saski C."/>
            <person name="Grover C."/>
            <person name="Hu G."/>
            <person name="Conover J."/>
            <person name="Carlson J."/>
            <person name="Shu S."/>
            <person name="Boston L."/>
            <person name="Williams M."/>
            <person name="Peterson D."/>
            <person name="Mcgee K."/>
            <person name="Jones D."/>
            <person name="Wendel J."/>
            <person name="Stelly D."/>
            <person name="Grimwood J."/>
            <person name="Schmutz J."/>
        </authorList>
    </citation>
    <scope>NUCLEOTIDE SEQUENCE [LARGE SCALE GENOMIC DNA]</scope>
    <source>
        <strain evidence="2">1408120.09</strain>
    </source>
</reference>
<proteinExistence type="predicted"/>
<evidence type="ECO:0000313" key="3">
    <source>
        <dbReference type="Proteomes" id="UP000323597"/>
    </source>
</evidence>
<keyword evidence="3" id="KW-1185">Reference proteome</keyword>
<name>A0A5D2VZ85_GOSMU</name>
<gene>
    <name evidence="2" type="ORF">E1A91_D02G219900v1</name>
</gene>
<dbReference type="Proteomes" id="UP000323597">
    <property type="component" value="Chromosome D02"/>
</dbReference>
<keyword evidence="1" id="KW-0472">Membrane</keyword>
<accession>A0A5D2VZ85</accession>
<dbReference type="EMBL" id="CM017650">
    <property type="protein sequence ID" value="TYI94649.1"/>
    <property type="molecule type" value="Genomic_DNA"/>
</dbReference>
<sequence length="80" mass="9097">MFYVSIGSLVASFVRTYVCMYVCTCVCMHAWIHASKYVSKCLLHGKELVHHTIRKNKIELQQGLAFCNEGGDGEKNQTRI</sequence>
<dbReference type="AlphaFoldDB" id="A0A5D2VZ85"/>
<evidence type="ECO:0000313" key="2">
    <source>
        <dbReference type="EMBL" id="TYI94649.1"/>
    </source>
</evidence>
<feature type="transmembrane region" description="Helical" evidence="1">
    <location>
        <begin position="6"/>
        <end position="32"/>
    </location>
</feature>
<protein>
    <submittedName>
        <fullName evidence="2">Uncharacterized protein</fullName>
    </submittedName>
</protein>
<organism evidence="2 3">
    <name type="scientific">Gossypium mustelinum</name>
    <name type="common">Cotton</name>
    <name type="synonym">Gossypium caicoense</name>
    <dbReference type="NCBI Taxonomy" id="34275"/>
    <lineage>
        <taxon>Eukaryota</taxon>
        <taxon>Viridiplantae</taxon>
        <taxon>Streptophyta</taxon>
        <taxon>Embryophyta</taxon>
        <taxon>Tracheophyta</taxon>
        <taxon>Spermatophyta</taxon>
        <taxon>Magnoliopsida</taxon>
        <taxon>eudicotyledons</taxon>
        <taxon>Gunneridae</taxon>
        <taxon>Pentapetalae</taxon>
        <taxon>rosids</taxon>
        <taxon>malvids</taxon>
        <taxon>Malvales</taxon>
        <taxon>Malvaceae</taxon>
        <taxon>Malvoideae</taxon>
        <taxon>Gossypium</taxon>
    </lineage>
</organism>
<evidence type="ECO:0000256" key="1">
    <source>
        <dbReference type="SAM" id="Phobius"/>
    </source>
</evidence>